<organism evidence="1 3">
    <name type="scientific">Methanosphaera cuniculi</name>
    <dbReference type="NCBI Taxonomy" id="1077256"/>
    <lineage>
        <taxon>Archaea</taxon>
        <taxon>Methanobacteriati</taxon>
        <taxon>Methanobacteriota</taxon>
        <taxon>Methanomada group</taxon>
        <taxon>Methanobacteria</taxon>
        <taxon>Methanobacteriales</taxon>
        <taxon>Methanobacteriaceae</taxon>
        <taxon>Methanosphaera</taxon>
    </lineage>
</organism>
<evidence type="ECO:0000313" key="3">
    <source>
        <dbReference type="Proteomes" id="UP000217528"/>
    </source>
</evidence>
<name>A0A2A2HDZ3_9EURY</name>
<evidence type="ECO:0000313" key="1">
    <source>
        <dbReference type="EMBL" id="PAV07548.1"/>
    </source>
</evidence>
<reference evidence="1 3" key="2">
    <citation type="journal article" date="2017" name="BMC Genomics">
        <title>Genomic analysis of methanogenic archaea reveals a shift towards energy conservation.</title>
        <authorList>
            <person name="Gilmore S.P."/>
            <person name="Henske J.K."/>
            <person name="Sexton J.A."/>
            <person name="Solomon K.V."/>
            <person name="Seppala S."/>
            <person name="Yoo J.I."/>
            <person name="Huyett L.M."/>
            <person name="Pressman A."/>
            <person name="Cogan J.Z."/>
            <person name="Kivenson V."/>
            <person name="Peng X."/>
            <person name="Tan Y."/>
            <person name="Valentine D.L."/>
            <person name="O'Malley M.A."/>
        </authorList>
    </citation>
    <scope>NUCLEOTIDE SEQUENCE [LARGE SCALE GENOMIC DNA]</scope>
    <source>
        <strain evidence="1 3">1R-7</strain>
    </source>
</reference>
<protein>
    <submittedName>
        <fullName evidence="1">Uncharacterized protein</fullName>
    </submittedName>
</protein>
<dbReference type="AlphaFoldDB" id="A0A2A2HDZ3"/>
<evidence type="ECO:0000313" key="2">
    <source>
        <dbReference type="EMBL" id="PWL08135.1"/>
    </source>
</evidence>
<sequence>METKQKFEFINNMTNKIGKINTQLINISETLNTHPDEKTITIYNDALEYMEQLDQKLDTCRRELEPEKYELIDTFRKQTYRFGSIKHGIKEFIQSQKNNQQLLEPQLKEYKRIQENLEKSTHMDMEYYDEITNKVELVEEHIQICESCISESKVDMEICEMIEEECEYLEEYSIQGIQDMYDRFINLCEDYVAFYGLSEDNWW</sequence>
<keyword evidence="3" id="KW-1185">Reference proteome</keyword>
<dbReference type="EMBL" id="LMVN01000011">
    <property type="protein sequence ID" value="PAV07548.1"/>
    <property type="molecule type" value="Genomic_DNA"/>
</dbReference>
<comment type="caution">
    <text evidence="1">The sequence shown here is derived from an EMBL/GenBank/DDBJ whole genome shotgun (WGS) entry which is preliminary data.</text>
</comment>
<dbReference type="Proteomes" id="UP000217528">
    <property type="component" value="Unassembled WGS sequence"/>
</dbReference>
<dbReference type="Proteomes" id="UP000246004">
    <property type="component" value="Unassembled WGS sequence"/>
</dbReference>
<proteinExistence type="predicted"/>
<evidence type="ECO:0000313" key="4">
    <source>
        <dbReference type="Proteomes" id="UP000246004"/>
    </source>
</evidence>
<dbReference type="RefSeq" id="WP_095608432.1">
    <property type="nucleotide sequence ID" value="NZ_LMVN01000011.1"/>
</dbReference>
<gene>
    <name evidence="1" type="ORF">ASJ82_07680</name>
    <name evidence="2" type="ORF">MSCUN_10660</name>
</gene>
<reference evidence="2 4" key="1">
    <citation type="submission" date="2016-04" db="EMBL/GenBank/DDBJ databases">
        <title>Genome sequence of Methanosphaera cuniculi DSM 4103.</title>
        <authorList>
            <person name="Poehlein A."/>
            <person name="Seedorf H."/>
            <person name="Daniel R."/>
        </authorList>
    </citation>
    <scope>NUCLEOTIDE SEQUENCE [LARGE SCALE GENOMIC DNA]</scope>
    <source>
        <strain evidence="2 4">DSM 4103</strain>
    </source>
</reference>
<accession>A0A2A2HDZ3</accession>
<dbReference type="EMBL" id="LWMS01000031">
    <property type="protein sequence ID" value="PWL08135.1"/>
    <property type="molecule type" value="Genomic_DNA"/>
</dbReference>